<feature type="domain" description="YchJ-like middle NTF2-like" evidence="1">
    <location>
        <begin position="33"/>
        <end position="125"/>
    </location>
</feature>
<dbReference type="EMBL" id="JAJISC010000006">
    <property type="protein sequence ID" value="MCS2610398.1"/>
    <property type="molecule type" value="Genomic_DNA"/>
</dbReference>
<name>A0ABT2EGA8_9GAMM</name>
<protein>
    <submittedName>
        <fullName evidence="2">SEC-C domain-containing protein</fullName>
    </submittedName>
</protein>
<dbReference type="InterPro" id="IPR048469">
    <property type="entry name" value="YchJ-like_M"/>
</dbReference>
<proteinExistence type="predicted"/>
<evidence type="ECO:0000313" key="3">
    <source>
        <dbReference type="Proteomes" id="UP001165542"/>
    </source>
</evidence>
<dbReference type="Pfam" id="PF02810">
    <property type="entry name" value="SEC-C"/>
    <property type="match status" value="2"/>
</dbReference>
<dbReference type="Proteomes" id="UP001165542">
    <property type="component" value="Unassembled WGS sequence"/>
</dbReference>
<dbReference type="SUPFAM" id="SSF103642">
    <property type="entry name" value="Sec-C motif"/>
    <property type="match status" value="1"/>
</dbReference>
<evidence type="ECO:0000259" key="1">
    <source>
        <dbReference type="Pfam" id="PF17775"/>
    </source>
</evidence>
<comment type="caution">
    <text evidence="2">The sequence shown here is derived from an EMBL/GenBank/DDBJ whole genome shotgun (WGS) entry which is preliminary data.</text>
</comment>
<dbReference type="PANTHER" id="PTHR33747:SF1">
    <property type="entry name" value="ADENYLATE CYCLASE-ASSOCIATED CAP C-TERMINAL DOMAIN-CONTAINING PROTEIN"/>
    <property type="match status" value="1"/>
</dbReference>
<dbReference type="InterPro" id="IPR032710">
    <property type="entry name" value="NTF2-like_dom_sf"/>
</dbReference>
<dbReference type="Pfam" id="PF17775">
    <property type="entry name" value="YchJ_M-like"/>
    <property type="match status" value="1"/>
</dbReference>
<dbReference type="PANTHER" id="PTHR33747">
    <property type="entry name" value="UPF0225 PROTEIN SCO1677"/>
    <property type="match status" value="1"/>
</dbReference>
<accession>A0ABT2EGA8</accession>
<dbReference type="Gene3D" id="3.10.450.50">
    <property type="match status" value="1"/>
</dbReference>
<evidence type="ECO:0000313" key="2">
    <source>
        <dbReference type="EMBL" id="MCS2610398.1"/>
    </source>
</evidence>
<dbReference type="SUPFAM" id="SSF54427">
    <property type="entry name" value="NTF2-like"/>
    <property type="match status" value="1"/>
</dbReference>
<gene>
    <name evidence="2" type="ORF">LLY24_13840</name>
</gene>
<dbReference type="NCBIfam" id="NF002449">
    <property type="entry name" value="PRK01617.1"/>
    <property type="match status" value="1"/>
</dbReference>
<sequence>MNAHCATRCPCGSGRRLSDCCGPLLDGTHLATTPEALMRSRYTAFVGDALDYLKATWHVTTRPLTLAPDPVTQWKALEIVDAPAPTDDEGHVHFRAYFKEGERWQVLEENSRFVCEAGRWWYVDGDPRLHRLKPGRNDPCPCGSGRKLKRCC</sequence>
<dbReference type="InterPro" id="IPR004027">
    <property type="entry name" value="SEC_C_motif"/>
</dbReference>
<reference evidence="2" key="1">
    <citation type="submission" date="2021-11" db="EMBL/GenBank/DDBJ databases">
        <title>Halomonas sp., isolated from a coastal aquaculture zone in Dongshan Bay.</title>
        <authorList>
            <person name="Lin W."/>
        </authorList>
    </citation>
    <scope>NUCLEOTIDE SEQUENCE</scope>
    <source>
        <strain evidence="2">Yzlin-01</strain>
    </source>
</reference>
<dbReference type="RefSeq" id="WP_259036893.1">
    <property type="nucleotide sequence ID" value="NZ_JAJISC010000006.1"/>
</dbReference>
<keyword evidence="3" id="KW-1185">Reference proteome</keyword>
<organism evidence="2 3">
    <name type="scientific">Halomonas dongshanensis</name>
    <dbReference type="NCBI Taxonomy" id="2890835"/>
    <lineage>
        <taxon>Bacteria</taxon>
        <taxon>Pseudomonadati</taxon>
        <taxon>Pseudomonadota</taxon>
        <taxon>Gammaproteobacteria</taxon>
        <taxon>Oceanospirillales</taxon>
        <taxon>Halomonadaceae</taxon>
        <taxon>Halomonas</taxon>
    </lineage>
</organism>